<proteinExistence type="predicted"/>
<evidence type="ECO:0000313" key="1">
    <source>
        <dbReference type="Proteomes" id="UP000095286"/>
    </source>
</evidence>
<sequence length="305" mass="35286">MKFVLLLNLCTVFTYGYPQFEGAAHDHFTFAPVDNSRMHNDYNYDKRNKQENAGSDVSDMIEVIDSDACTTDKIIIERLLANYKNFKTPSEIGVNVSIEVWVQEVNSINELTSDFELDLYITAYLSVYLFVLSKIYQNGKIWVNYRMKVTGPCVMRFEKFPMDSHKCSLTLLSFNYNKDQVYMTWVDSPDTPPISLLKEKIELPDFGLTNFSTSIKEVMYPAGQWNELTMEFQFDRRFEWYILQAYSPTVLIIFVSWIGFALGKGAIPARTMLQVNSLLALTFQLGNIMKNLPRYVSSRLVEPIK</sequence>
<dbReference type="Proteomes" id="UP000095286">
    <property type="component" value="Unplaced"/>
</dbReference>
<protein>
    <submittedName>
        <fullName evidence="2">Neur_chan_LBD domain-containing protein</fullName>
    </submittedName>
</protein>
<name>A0AC35TL39_9BILA</name>
<dbReference type="WBParaSite" id="RSKR_0000149800.1">
    <property type="protein sequence ID" value="RSKR_0000149800.1"/>
    <property type="gene ID" value="RSKR_0000149800"/>
</dbReference>
<organism evidence="1 2">
    <name type="scientific">Rhabditophanes sp. KR3021</name>
    <dbReference type="NCBI Taxonomy" id="114890"/>
    <lineage>
        <taxon>Eukaryota</taxon>
        <taxon>Metazoa</taxon>
        <taxon>Ecdysozoa</taxon>
        <taxon>Nematoda</taxon>
        <taxon>Chromadorea</taxon>
        <taxon>Rhabditida</taxon>
        <taxon>Tylenchina</taxon>
        <taxon>Panagrolaimomorpha</taxon>
        <taxon>Strongyloidoidea</taxon>
        <taxon>Alloionematidae</taxon>
        <taxon>Rhabditophanes</taxon>
    </lineage>
</organism>
<reference evidence="2" key="1">
    <citation type="submission" date="2016-11" db="UniProtKB">
        <authorList>
            <consortium name="WormBaseParasite"/>
        </authorList>
    </citation>
    <scope>IDENTIFICATION</scope>
    <source>
        <strain evidence="2">KR3021</strain>
    </source>
</reference>
<evidence type="ECO:0000313" key="2">
    <source>
        <dbReference type="WBParaSite" id="RSKR_0000149800.1"/>
    </source>
</evidence>
<accession>A0AC35TL39</accession>